<proteinExistence type="inferred from homology"/>
<dbReference type="InterPro" id="IPR034907">
    <property type="entry name" value="NDK-like_dom"/>
</dbReference>
<dbReference type="PANTHER" id="PTHR46161:SF3">
    <property type="entry name" value="NUCLEOSIDE DIPHOSPHATE KINASE DDB_G0292928-RELATED"/>
    <property type="match status" value="1"/>
</dbReference>
<feature type="binding site" evidence="10">
    <location>
        <position position="382"/>
    </location>
    <ligand>
        <name>ATP</name>
        <dbReference type="ChEBI" id="CHEBI:30616"/>
    </ligand>
</feature>
<dbReference type="Proteomes" id="UP000030762">
    <property type="component" value="Unassembled WGS sequence"/>
</dbReference>
<feature type="binding site" evidence="10">
    <location>
        <position position="307"/>
    </location>
    <ligand>
        <name>ATP</name>
        <dbReference type="ChEBI" id="CHEBI:30616"/>
    </ligand>
</feature>
<evidence type="ECO:0000256" key="9">
    <source>
        <dbReference type="ARBA" id="ARBA00023080"/>
    </source>
</evidence>
<dbReference type="Pfam" id="PF00334">
    <property type="entry name" value="NDK"/>
    <property type="match status" value="2"/>
</dbReference>
<keyword evidence="3" id="KW-0808">Transferase</keyword>
<feature type="binding site" evidence="10">
    <location>
        <position position="354"/>
    </location>
    <ligand>
        <name>ATP</name>
        <dbReference type="ChEBI" id="CHEBI:30616"/>
    </ligand>
</feature>
<feature type="binding site" evidence="10">
    <location>
        <position position="412"/>
    </location>
    <ligand>
        <name>ATP</name>
        <dbReference type="ChEBI" id="CHEBI:30616"/>
    </ligand>
</feature>
<evidence type="ECO:0000256" key="8">
    <source>
        <dbReference type="ARBA" id="ARBA00022842"/>
    </source>
</evidence>
<evidence type="ECO:0000256" key="6">
    <source>
        <dbReference type="ARBA" id="ARBA00022777"/>
    </source>
</evidence>
<dbReference type="SMART" id="SM00562">
    <property type="entry name" value="NDK"/>
    <property type="match status" value="2"/>
</dbReference>
<evidence type="ECO:0000313" key="15">
    <source>
        <dbReference type="Proteomes" id="UP000030762"/>
    </source>
</evidence>
<evidence type="ECO:0000256" key="10">
    <source>
        <dbReference type="PROSITE-ProRule" id="PRU00706"/>
    </source>
</evidence>
<keyword evidence="2" id="KW-0963">Cytoplasm</keyword>
<keyword evidence="8" id="KW-0460">Magnesium</keyword>
<evidence type="ECO:0000256" key="11">
    <source>
        <dbReference type="RuleBase" id="RU004011"/>
    </source>
</evidence>
<keyword evidence="5" id="KW-0547">Nucleotide-binding</keyword>
<dbReference type="OrthoDB" id="10263751at2759"/>
<dbReference type="SUPFAM" id="SSF54919">
    <property type="entry name" value="Nucleoside diphosphate kinase, NDK"/>
    <property type="match status" value="3"/>
</dbReference>
<keyword evidence="15" id="KW-1185">Reference proteome</keyword>
<dbReference type="InParanoid" id="T0PQP4"/>
<reference evidence="14 15" key="1">
    <citation type="submission" date="2012-04" db="EMBL/GenBank/DDBJ databases">
        <title>The Genome Sequence of Saprolegnia declina VS20.</title>
        <authorList>
            <consortium name="The Broad Institute Genome Sequencing Platform"/>
            <person name="Russ C."/>
            <person name="Nusbaum C."/>
            <person name="Tyler B."/>
            <person name="van West P."/>
            <person name="Dieguez-Uribeondo J."/>
            <person name="de Bruijn I."/>
            <person name="Tripathy S."/>
            <person name="Jiang R."/>
            <person name="Young S.K."/>
            <person name="Zeng Q."/>
            <person name="Gargeya S."/>
            <person name="Fitzgerald M."/>
            <person name="Haas B."/>
            <person name="Abouelleil A."/>
            <person name="Alvarado L."/>
            <person name="Arachchi H.M."/>
            <person name="Berlin A."/>
            <person name="Chapman S.B."/>
            <person name="Goldberg J."/>
            <person name="Griggs A."/>
            <person name="Gujja S."/>
            <person name="Hansen M."/>
            <person name="Howarth C."/>
            <person name="Imamovic A."/>
            <person name="Larimer J."/>
            <person name="McCowen C."/>
            <person name="Montmayeur A."/>
            <person name="Murphy C."/>
            <person name="Neiman D."/>
            <person name="Pearson M."/>
            <person name="Priest M."/>
            <person name="Roberts A."/>
            <person name="Saif S."/>
            <person name="Shea T."/>
            <person name="Sisk P."/>
            <person name="Sykes S."/>
            <person name="Wortman J."/>
            <person name="Nusbaum C."/>
            <person name="Birren B."/>
        </authorList>
    </citation>
    <scope>NUCLEOTIDE SEQUENCE [LARGE SCALE GENOMIC DNA]</scope>
    <source>
        <strain evidence="14 15">VS20</strain>
    </source>
</reference>
<evidence type="ECO:0000256" key="4">
    <source>
        <dbReference type="ARBA" id="ARBA00022723"/>
    </source>
</evidence>
<feature type="binding site" evidence="10">
    <location>
        <position position="402"/>
    </location>
    <ligand>
        <name>ATP</name>
        <dbReference type="ChEBI" id="CHEBI:30616"/>
    </ligand>
</feature>
<dbReference type="InterPro" id="IPR036850">
    <property type="entry name" value="NDK-like_dom_sf"/>
</dbReference>
<comment type="caution">
    <text evidence="10">Lacks conserved residue(s) required for the propagation of feature annotation.</text>
</comment>
<feature type="domain" description="Nucleoside diphosphate kinase-like" evidence="13">
    <location>
        <begin position="299"/>
        <end position="437"/>
    </location>
</feature>
<evidence type="ECO:0000259" key="13">
    <source>
        <dbReference type="SMART" id="SM00562"/>
    </source>
</evidence>
<keyword evidence="9" id="KW-0546">Nucleotide metabolism</keyword>
<feature type="binding site" evidence="10">
    <location>
        <position position="388"/>
    </location>
    <ligand>
        <name>ATP</name>
        <dbReference type="ChEBI" id="CHEBI:30616"/>
    </ligand>
</feature>
<dbReference type="PROSITE" id="PS51374">
    <property type="entry name" value="NDPK_LIKE"/>
    <property type="match status" value="2"/>
</dbReference>
<dbReference type="GO" id="GO:0006228">
    <property type="term" value="P:UTP biosynthetic process"/>
    <property type="evidence" value="ECO:0007669"/>
    <property type="project" value="InterPro"/>
</dbReference>
<feature type="compositionally biased region" description="Acidic residues" evidence="12">
    <location>
        <begin position="1070"/>
        <end position="1080"/>
    </location>
</feature>
<dbReference type="VEuPathDB" id="FungiDB:SDRG_14413"/>
<evidence type="ECO:0000256" key="7">
    <source>
        <dbReference type="ARBA" id="ARBA00022840"/>
    </source>
</evidence>
<keyword evidence="4" id="KW-0479">Metal-binding</keyword>
<comment type="similarity">
    <text evidence="1 10 11">Belongs to the NDK family.</text>
</comment>
<feature type="domain" description="Nucleoside diphosphate kinase-like" evidence="13">
    <location>
        <begin position="22"/>
        <end position="162"/>
    </location>
</feature>
<dbReference type="Gene3D" id="3.30.70.141">
    <property type="entry name" value="Nucleoside diphosphate kinase-like domain"/>
    <property type="match status" value="3"/>
</dbReference>
<organism evidence="14 15">
    <name type="scientific">Saprolegnia diclina (strain VS20)</name>
    <dbReference type="NCBI Taxonomy" id="1156394"/>
    <lineage>
        <taxon>Eukaryota</taxon>
        <taxon>Sar</taxon>
        <taxon>Stramenopiles</taxon>
        <taxon>Oomycota</taxon>
        <taxon>Saprolegniomycetes</taxon>
        <taxon>Saprolegniales</taxon>
        <taxon>Saprolegniaceae</taxon>
        <taxon>Saprolegnia</taxon>
    </lineage>
</organism>
<dbReference type="PRINTS" id="PR01243">
    <property type="entry name" value="NUCDPKINASE"/>
</dbReference>
<dbReference type="GO" id="GO:0004550">
    <property type="term" value="F:nucleoside diphosphate kinase activity"/>
    <property type="evidence" value="ECO:0007669"/>
    <property type="project" value="InterPro"/>
</dbReference>
<dbReference type="PANTHER" id="PTHR46161">
    <property type="entry name" value="NUCLEOSIDE DIPHOSPHATE KINASE"/>
    <property type="match status" value="1"/>
</dbReference>
<dbReference type="GO" id="GO:0005524">
    <property type="term" value="F:ATP binding"/>
    <property type="evidence" value="ECO:0007669"/>
    <property type="project" value="UniProtKB-KW"/>
</dbReference>
<evidence type="ECO:0000256" key="1">
    <source>
        <dbReference type="ARBA" id="ARBA00008142"/>
    </source>
</evidence>
<dbReference type="GO" id="GO:0006241">
    <property type="term" value="P:CTP biosynthetic process"/>
    <property type="evidence" value="ECO:0007669"/>
    <property type="project" value="InterPro"/>
</dbReference>
<keyword evidence="6" id="KW-0418">Kinase</keyword>
<dbReference type="EMBL" id="JH767202">
    <property type="protein sequence ID" value="EQC27829.1"/>
    <property type="molecule type" value="Genomic_DNA"/>
</dbReference>
<dbReference type="STRING" id="1156394.T0PQP4"/>
<sequence>MASTVSWTIGLLKPDIATGFKVVVGPDGLVEVPPGSGKVVDDVLKRIKDEGFVVEAKRLVVLTRAQVREMMRDRWEEPTFEDTLAFMTSGPCMALLLAREQAVEYWNTVMGPADPVAAKKVAAAKPPLRALHGSSLLRNAFYGSATAACAVRDKDVLFPPARPRMDRALVLLKPSATGFLDAISALLELHALYVLDQIDTVLDDDDVALIAAYPDDGAYMSELGSVAKEGRSRILIVEGLEATTKLALLLGPLDPTEAKQFFPQSLRARMGSSVVHNVLDVLSPSALTKWFPGFAALLPETTYAMIKPGASFETIAAIQSRIRELGFEIQAQATQHWSREDAMAFYAEHEGKPFFPTLIAYMSSGPIVAMMLSRVKAITMWRKCMGPTNSATARASSPQSLRARFGIDGTRNATHGSDSVPSALRELRLVFKASILSLAPLKSSVLAQKLGAFQAETTTLHDALAKGLTLLCQVQPQLPPLDAAEWLGKYLIRQALHRDESEGNNEPSYDAPSSSTVAQPKELHVPSLSSLHLVAFYGPSPQRSAMATAIAAQYKYLYMDLNLVLDKAPPGLDLIAVLVKAFKRCTSKRVLLDNCPADLGFYLAFQKVVAEFAWVMYVSDDGAFTPSPDEHDFFDLFERFGQLHMATAHDAPNPAYLLDLHDAFAPTLVFVHEGPRAALPIAQWHAIGAFHGWTVLDWDDLVRTQLKREARRSQPVLGPFVETGEQIPQQLLLSLFDASVTGPRCLLLHLPVFTRNETFLSALQCHVGATPHPLVLVLDTEPLDSPMRASSAFEKQCLGLGRLYHQWLPGPTSLEHLCTVLAPLLAPAVGVLSMDLPWAKDAARTRGYTVLNVKDVLRAEVLKRSLDGEAIEAHVAHNEPVPDALVLAVLQRYLAQKQNRQVLLEAFPQTSAQAASMLGVLASTPAFVLQAASETLVPEAMAPLAAGAAIVTVEGPNDAIVLSTLCQWSVSIVLGDFDLSDVETAALQARLPRHLVLHMNDITASMRAYASGDVVSLLCFLLRRRVGKQVLLVGFPRSLAEAEQFEAVGCPIENVFVLHRKVRVVPHEPTDEDYYSSDEDERARKKNAPEPEFDKLLRHFAGPRLRPLTFVHLPRVYAPISDAIRPRVVLAIGHDVVAPLSLAVATSHHAVHLHVPHLLEVHARAFSTPAAVQDSALVAQLLREALRQRIAHVVVVTGYPRVVGVTKPYVQEQLAIVSTAVGPLRKLLHLTCSANALLERCGGDMRLVHARADEFALEFAPLLHYCRRNETLPVVEIPADGATEAVAVAVRSHVLE</sequence>
<accession>T0PQP4</accession>
<feature type="active site" description="Pros-phosphohistidine intermediate" evidence="10">
    <location>
        <position position="415"/>
    </location>
</feature>
<dbReference type="PROSITE" id="PS00469">
    <property type="entry name" value="NDPK"/>
    <property type="match status" value="1"/>
</dbReference>
<dbReference type="GO" id="GO:0046872">
    <property type="term" value="F:metal ion binding"/>
    <property type="evidence" value="ECO:0007669"/>
    <property type="project" value="UniProtKB-KW"/>
</dbReference>
<dbReference type="InterPro" id="IPR001564">
    <property type="entry name" value="Nucleoside_diP_kinase"/>
</dbReference>
<dbReference type="Pfam" id="PF00406">
    <property type="entry name" value="ADK"/>
    <property type="match status" value="1"/>
</dbReference>
<evidence type="ECO:0000256" key="3">
    <source>
        <dbReference type="ARBA" id="ARBA00022679"/>
    </source>
</evidence>
<dbReference type="RefSeq" id="XP_008618759.1">
    <property type="nucleotide sequence ID" value="XM_008620537.1"/>
</dbReference>
<protein>
    <recommendedName>
        <fullName evidence="13">Nucleoside diphosphate kinase-like domain-containing protein</fullName>
    </recommendedName>
</protein>
<dbReference type="InterPro" id="IPR027417">
    <property type="entry name" value="P-loop_NTPase"/>
</dbReference>
<name>T0PQP4_SAPDV</name>
<evidence type="ECO:0000256" key="12">
    <source>
        <dbReference type="SAM" id="MobiDB-lite"/>
    </source>
</evidence>
<gene>
    <name evidence="14" type="ORF">SDRG_14413</name>
</gene>
<feature type="region of interest" description="Disordered" evidence="12">
    <location>
        <begin position="1069"/>
        <end position="1088"/>
    </location>
</feature>
<dbReference type="InterPro" id="IPR023005">
    <property type="entry name" value="Nucleoside_diP_kinase_AS"/>
</dbReference>
<evidence type="ECO:0000256" key="2">
    <source>
        <dbReference type="ARBA" id="ARBA00022490"/>
    </source>
</evidence>
<dbReference type="Gene3D" id="3.40.50.300">
    <property type="entry name" value="P-loop containing nucleotide triphosphate hydrolases"/>
    <property type="match status" value="2"/>
</dbReference>
<evidence type="ECO:0000313" key="14">
    <source>
        <dbReference type="EMBL" id="EQC27829.1"/>
    </source>
</evidence>
<dbReference type="GeneID" id="19955140"/>
<evidence type="ECO:0000256" key="5">
    <source>
        <dbReference type="ARBA" id="ARBA00022741"/>
    </source>
</evidence>
<keyword evidence="7" id="KW-0067">ATP-binding</keyword>
<dbReference type="GO" id="GO:0006183">
    <property type="term" value="P:GTP biosynthetic process"/>
    <property type="evidence" value="ECO:0007669"/>
    <property type="project" value="InterPro"/>
</dbReference>
<dbReference type="eggNOG" id="KOG0888">
    <property type="taxonomic scope" value="Eukaryota"/>
</dbReference>